<dbReference type="Gene3D" id="1.10.10.60">
    <property type="entry name" value="Homeodomain-like"/>
    <property type="match status" value="1"/>
</dbReference>
<sequence length="56" mass="6255">MRTTEEQHNERKREMMEKCFECYAENGLTGTGIKALAAACGCTTGILMLEQNTNLL</sequence>
<dbReference type="EMBL" id="NNSR01000072">
    <property type="protein sequence ID" value="PKD27319.1"/>
    <property type="molecule type" value="Genomic_DNA"/>
</dbReference>
<reference evidence="1" key="1">
    <citation type="journal article" date="2018" name="Environ. Microbiol.">
        <title>Sporulation capability and amylosome conservation among diverse human colonic and rumen isolates of the keystone starch-degrader Ruminococcus bromii.</title>
        <authorList>
            <person name="Mukhopadhya I."/>
            <person name="Morais S."/>
            <person name="Laverde-Gomez J."/>
            <person name="Sheridan P.O."/>
            <person name="Walker A.W."/>
            <person name="Kelly W."/>
            <person name="Klieve A.V."/>
            <person name="Ouwerkerk D."/>
            <person name="Duncan S.H."/>
            <person name="Louis P."/>
            <person name="Koropatkin N."/>
            <person name="Cockburn D."/>
            <person name="Kibler R."/>
            <person name="Cooper P.J."/>
            <person name="Sandoval C."/>
            <person name="Crost E."/>
            <person name="Juge N."/>
            <person name="Bayer E.A."/>
            <person name="Flint H.J."/>
        </authorList>
    </citation>
    <scope>NUCLEOTIDE SEQUENCE [LARGE SCALE GENOMIC DNA]</scope>
    <source>
        <strain evidence="1">ATCC 27255</strain>
    </source>
</reference>
<dbReference type="GeneID" id="93768069"/>
<dbReference type="InterPro" id="IPR009057">
    <property type="entry name" value="Homeodomain-like_sf"/>
</dbReference>
<evidence type="ECO:0000313" key="1">
    <source>
        <dbReference type="EMBL" id="PKD27319.1"/>
    </source>
</evidence>
<accession>A0A2N0UK07</accession>
<proteinExistence type="predicted"/>
<dbReference type="RefSeq" id="WP_242958627.1">
    <property type="nucleotide sequence ID" value="NZ_CABMMZ010000072.1"/>
</dbReference>
<keyword evidence="2" id="KW-1185">Reference proteome</keyword>
<evidence type="ECO:0000313" key="2">
    <source>
        <dbReference type="Proteomes" id="UP000233425"/>
    </source>
</evidence>
<organism evidence="1 2">
    <name type="scientific">Ruminococcus bromii</name>
    <dbReference type="NCBI Taxonomy" id="40518"/>
    <lineage>
        <taxon>Bacteria</taxon>
        <taxon>Bacillati</taxon>
        <taxon>Bacillota</taxon>
        <taxon>Clostridia</taxon>
        <taxon>Eubacteriales</taxon>
        <taxon>Oscillospiraceae</taxon>
        <taxon>Ruminococcus</taxon>
    </lineage>
</organism>
<dbReference type="Proteomes" id="UP000233425">
    <property type="component" value="Unassembled WGS sequence"/>
</dbReference>
<comment type="caution">
    <text evidence="1">The sequence shown here is derived from an EMBL/GenBank/DDBJ whole genome shotgun (WGS) entry which is preliminary data.</text>
</comment>
<protein>
    <recommendedName>
        <fullName evidence="3">TetR/AcrR family transcriptional regulator</fullName>
    </recommendedName>
</protein>
<gene>
    <name evidence="1" type="ORF">RBATCC27255_01708</name>
</gene>
<dbReference type="SUPFAM" id="SSF46689">
    <property type="entry name" value="Homeodomain-like"/>
    <property type="match status" value="1"/>
</dbReference>
<evidence type="ECO:0008006" key="3">
    <source>
        <dbReference type="Google" id="ProtNLM"/>
    </source>
</evidence>
<dbReference type="AlphaFoldDB" id="A0A2N0UK07"/>
<name>A0A2N0UK07_9FIRM</name>